<feature type="domain" description="AP-3 complex subunit delta" evidence="2">
    <location>
        <begin position="24"/>
        <end position="72"/>
    </location>
</feature>
<dbReference type="GO" id="GO:0015031">
    <property type="term" value="P:protein transport"/>
    <property type="evidence" value="ECO:0007669"/>
    <property type="project" value="InterPro"/>
</dbReference>
<dbReference type="Pfam" id="PF06375">
    <property type="entry name" value="AP3D1"/>
    <property type="match status" value="1"/>
</dbReference>
<evidence type="ECO:0000313" key="4">
    <source>
        <dbReference type="Proteomes" id="UP000236161"/>
    </source>
</evidence>
<keyword evidence="4" id="KW-1185">Reference proteome</keyword>
<dbReference type="EMBL" id="KZ452040">
    <property type="protein sequence ID" value="PKA49091.1"/>
    <property type="molecule type" value="Genomic_DNA"/>
</dbReference>
<evidence type="ECO:0000256" key="1">
    <source>
        <dbReference type="SAM" id="MobiDB-lite"/>
    </source>
</evidence>
<gene>
    <name evidence="3" type="ORF">AXF42_Ash010775</name>
</gene>
<protein>
    <recommendedName>
        <fullName evidence="2">AP-3 complex subunit delta domain-containing protein</fullName>
    </recommendedName>
</protein>
<proteinExistence type="predicted"/>
<organism evidence="3 4">
    <name type="scientific">Apostasia shenzhenica</name>
    <dbReference type="NCBI Taxonomy" id="1088818"/>
    <lineage>
        <taxon>Eukaryota</taxon>
        <taxon>Viridiplantae</taxon>
        <taxon>Streptophyta</taxon>
        <taxon>Embryophyta</taxon>
        <taxon>Tracheophyta</taxon>
        <taxon>Spermatophyta</taxon>
        <taxon>Magnoliopsida</taxon>
        <taxon>Liliopsida</taxon>
        <taxon>Asparagales</taxon>
        <taxon>Orchidaceae</taxon>
        <taxon>Apostasioideae</taxon>
        <taxon>Apostasia</taxon>
    </lineage>
</organism>
<dbReference type="InterPro" id="IPR010474">
    <property type="entry name" value="AP3D_dom_metazoa"/>
</dbReference>
<evidence type="ECO:0000313" key="3">
    <source>
        <dbReference type="EMBL" id="PKA49091.1"/>
    </source>
</evidence>
<accession>A0A2I0A0M0</accession>
<dbReference type="Proteomes" id="UP000236161">
    <property type="component" value="Unassembled WGS sequence"/>
</dbReference>
<feature type="compositionally biased region" description="Basic and acidic residues" evidence="1">
    <location>
        <begin position="65"/>
        <end position="89"/>
    </location>
</feature>
<sequence>MSPAPGKRRIFLSLPFGFLSVPPVPLCTPGFVGFRRALKKQQRLQLQQQRKKEKEKKKKKKKKEKEKEEEKNLNGTGEERGTRGGAFEH</sequence>
<feature type="compositionally biased region" description="Basic residues" evidence="1">
    <location>
        <begin position="49"/>
        <end position="64"/>
    </location>
</feature>
<evidence type="ECO:0000259" key="2">
    <source>
        <dbReference type="Pfam" id="PF06375"/>
    </source>
</evidence>
<reference evidence="3 4" key="1">
    <citation type="journal article" date="2017" name="Nature">
        <title>The Apostasia genome and the evolution of orchids.</title>
        <authorList>
            <person name="Zhang G.Q."/>
            <person name="Liu K.W."/>
            <person name="Li Z."/>
            <person name="Lohaus R."/>
            <person name="Hsiao Y.Y."/>
            <person name="Niu S.C."/>
            <person name="Wang J.Y."/>
            <person name="Lin Y.C."/>
            <person name="Xu Q."/>
            <person name="Chen L.J."/>
            <person name="Yoshida K."/>
            <person name="Fujiwara S."/>
            <person name="Wang Z.W."/>
            <person name="Zhang Y.Q."/>
            <person name="Mitsuda N."/>
            <person name="Wang M."/>
            <person name="Liu G.H."/>
            <person name="Pecoraro L."/>
            <person name="Huang H.X."/>
            <person name="Xiao X.J."/>
            <person name="Lin M."/>
            <person name="Wu X.Y."/>
            <person name="Wu W.L."/>
            <person name="Chen Y.Y."/>
            <person name="Chang S.B."/>
            <person name="Sakamoto S."/>
            <person name="Ohme-Takagi M."/>
            <person name="Yagi M."/>
            <person name="Zeng S.J."/>
            <person name="Shen C.Y."/>
            <person name="Yeh C.M."/>
            <person name="Luo Y.B."/>
            <person name="Tsai W.C."/>
            <person name="Van de Peer Y."/>
            <person name="Liu Z.J."/>
        </authorList>
    </citation>
    <scope>NUCLEOTIDE SEQUENCE [LARGE SCALE GENOMIC DNA]</scope>
    <source>
        <strain evidence="4">cv. Shenzhen</strain>
        <tissue evidence="3">Stem</tissue>
    </source>
</reference>
<dbReference type="AlphaFoldDB" id="A0A2I0A0M0"/>
<feature type="region of interest" description="Disordered" evidence="1">
    <location>
        <begin position="41"/>
        <end position="89"/>
    </location>
</feature>
<dbReference type="GO" id="GO:0030123">
    <property type="term" value="C:AP-3 adaptor complex"/>
    <property type="evidence" value="ECO:0007669"/>
    <property type="project" value="InterPro"/>
</dbReference>
<name>A0A2I0A0M0_9ASPA</name>